<evidence type="ECO:0000256" key="4">
    <source>
        <dbReference type="ARBA" id="ARBA00022989"/>
    </source>
</evidence>
<dbReference type="EMBL" id="GEDC01012964">
    <property type="protein sequence ID" value="JAS24334.1"/>
    <property type="molecule type" value="Transcribed_RNA"/>
</dbReference>
<sequence>MSCCDEDSSSDDNNTSVKVRGCTDVFWLIIYILFWFLMIFIAAFALVYGNPLRLVNGYDTFGNTCGSSYNDKMGNLNLSGLNTLDKKYLFFLDVKNIRNSLQICVKQCPDRNMDTISALKQFYNETGSNLCRYDFDLLNYNGTEHDLDEEITITSSLGPCPPLPVYKSIPVLNRCVPEPVKDITKQVIGNIYYVLNSWDFFEQVLSDIYSAWRYILALTFLSLVLSLAMVSLFYLFSTFVAYIILIVVSISSMFGTAALWWTYFDLKYKLDNTPEELTLIETIQNEKAFCTYAIIASIFTIIIVLLAIVMRSRVNLVTYLFREAARCLNTLPSLYFQPVLSFALLLVFYGFWITVVVSLATANYPGAKPLRPFTNDAVTSMFEQSMNKTTSIKSLGPPRNISIAAFKAFTLVEYADASWVRYMWWVYIIGLVWVSEFILACQQMVIAGAVARWYFNKDTIESKPPVWTSFRHLLSYHLGSMALGSFLITLFKVPRLILTYIYLKLKRRSENESQCAKCALSSCICCFYCLEKFIRYLNHNAYTVVAMQGINFCPAASRAWNVLASNALKLATLNSVGDFILFLGKVTVTAITGCVGLYLFKHDPQLHLYAAPTLVVCFFAFFISHSVISLYEIVIDTLFLCMCEDKNINGETGQWKQNALANLSASKVGQPPELAPINQ</sequence>
<name>A0A1B6DF63_9HEMI</name>
<gene>
    <name evidence="7" type="ORF">g.11476</name>
</gene>
<feature type="transmembrane region" description="Helical" evidence="6">
    <location>
        <begin position="242"/>
        <end position="264"/>
    </location>
</feature>
<feature type="transmembrane region" description="Helical" evidence="6">
    <location>
        <begin position="25"/>
        <end position="48"/>
    </location>
</feature>
<evidence type="ECO:0000256" key="6">
    <source>
        <dbReference type="RuleBase" id="RU368066"/>
    </source>
</evidence>
<comment type="subcellular location">
    <subcellularLocation>
        <location evidence="6">Cell membrane</location>
        <topology evidence="6">Multi-pass membrane protein</topology>
    </subcellularLocation>
    <subcellularLocation>
        <location evidence="1">Membrane</location>
        <topology evidence="1">Multi-pass membrane protein</topology>
    </subcellularLocation>
</comment>
<keyword evidence="4 6" id="KW-1133">Transmembrane helix</keyword>
<feature type="transmembrane region" description="Helical" evidence="6">
    <location>
        <begin position="475"/>
        <end position="498"/>
    </location>
</feature>
<reference evidence="7" key="1">
    <citation type="submission" date="2015-12" db="EMBL/GenBank/DDBJ databases">
        <title>De novo transcriptome assembly of four potential Pierce s Disease insect vectors from Arizona vineyards.</title>
        <authorList>
            <person name="Tassone E.E."/>
        </authorList>
    </citation>
    <scope>NUCLEOTIDE SEQUENCE</scope>
</reference>
<dbReference type="GO" id="GO:0005886">
    <property type="term" value="C:plasma membrane"/>
    <property type="evidence" value="ECO:0007669"/>
    <property type="project" value="UniProtKB-SubCell"/>
</dbReference>
<feature type="transmembrane region" description="Helical" evidence="6">
    <location>
        <begin position="424"/>
        <end position="455"/>
    </location>
</feature>
<feature type="transmembrane region" description="Helical" evidence="6">
    <location>
        <begin position="289"/>
        <end position="310"/>
    </location>
</feature>
<protein>
    <recommendedName>
        <fullName evidence="6">Choline transporter-like protein</fullName>
    </recommendedName>
</protein>
<evidence type="ECO:0000313" key="7">
    <source>
        <dbReference type="EMBL" id="JAS24334.1"/>
    </source>
</evidence>
<accession>A0A1B6DF63</accession>
<comment type="function">
    <text evidence="6">Choline transporter.</text>
</comment>
<dbReference type="PANTHER" id="PTHR12385">
    <property type="entry name" value="CHOLINE TRANSPORTER-LIKE (SLC FAMILY 44)"/>
    <property type="match status" value="1"/>
</dbReference>
<feature type="transmembrane region" description="Helical" evidence="6">
    <location>
        <begin position="214"/>
        <end position="236"/>
    </location>
</feature>
<evidence type="ECO:0000256" key="3">
    <source>
        <dbReference type="ARBA" id="ARBA00022692"/>
    </source>
</evidence>
<feature type="transmembrane region" description="Helical" evidence="6">
    <location>
        <begin position="579"/>
        <end position="600"/>
    </location>
</feature>
<evidence type="ECO:0000256" key="1">
    <source>
        <dbReference type="ARBA" id="ARBA00004141"/>
    </source>
</evidence>
<dbReference type="Pfam" id="PF04515">
    <property type="entry name" value="Choline_transpo"/>
    <property type="match status" value="1"/>
</dbReference>
<proteinExistence type="inferred from homology"/>
<keyword evidence="5 6" id="KW-0472">Membrane</keyword>
<feature type="transmembrane region" description="Helical" evidence="6">
    <location>
        <begin position="606"/>
        <end position="623"/>
    </location>
</feature>
<feature type="transmembrane region" description="Helical" evidence="6">
    <location>
        <begin position="339"/>
        <end position="362"/>
    </location>
</feature>
<evidence type="ECO:0000256" key="2">
    <source>
        <dbReference type="ARBA" id="ARBA00007168"/>
    </source>
</evidence>
<organism evidence="7">
    <name type="scientific">Clastoptera arizonana</name>
    <name type="common">Arizona spittle bug</name>
    <dbReference type="NCBI Taxonomy" id="38151"/>
    <lineage>
        <taxon>Eukaryota</taxon>
        <taxon>Metazoa</taxon>
        <taxon>Ecdysozoa</taxon>
        <taxon>Arthropoda</taxon>
        <taxon>Hexapoda</taxon>
        <taxon>Insecta</taxon>
        <taxon>Pterygota</taxon>
        <taxon>Neoptera</taxon>
        <taxon>Paraneoptera</taxon>
        <taxon>Hemiptera</taxon>
        <taxon>Auchenorrhyncha</taxon>
        <taxon>Cercopoidea</taxon>
        <taxon>Clastopteridae</taxon>
        <taxon>Clastoptera</taxon>
    </lineage>
</organism>
<keyword evidence="3 6" id="KW-0812">Transmembrane</keyword>
<dbReference type="InterPro" id="IPR007603">
    <property type="entry name" value="Choline_transptr-like"/>
</dbReference>
<dbReference type="PANTHER" id="PTHR12385:SF12">
    <property type="entry name" value="CHOLINE TRANSPORTER-LIKE PROTEIN"/>
    <property type="match status" value="1"/>
</dbReference>
<dbReference type="AlphaFoldDB" id="A0A1B6DF63"/>
<evidence type="ECO:0000256" key="5">
    <source>
        <dbReference type="ARBA" id="ARBA00023136"/>
    </source>
</evidence>
<dbReference type="GO" id="GO:0022857">
    <property type="term" value="F:transmembrane transporter activity"/>
    <property type="evidence" value="ECO:0007669"/>
    <property type="project" value="UniProtKB-UniRule"/>
</dbReference>
<comment type="similarity">
    <text evidence="2 6">Belongs to the CTL (choline transporter-like) family.</text>
</comment>